<accession>A0ABW3RC65</accession>
<keyword evidence="2" id="KW-1185">Reference proteome</keyword>
<dbReference type="InterPro" id="IPR029063">
    <property type="entry name" value="SAM-dependent_MTases_sf"/>
</dbReference>
<dbReference type="EMBL" id="JBHTLJ010000003">
    <property type="protein sequence ID" value="MFD1162683.1"/>
    <property type="molecule type" value="Genomic_DNA"/>
</dbReference>
<reference evidence="2" key="1">
    <citation type="journal article" date="2019" name="Int. J. Syst. Evol. Microbiol.">
        <title>The Global Catalogue of Microorganisms (GCM) 10K type strain sequencing project: providing services to taxonomists for standard genome sequencing and annotation.</title>
        <authorList>
            <consortium name="The Broad Institute Genomics Platform"/>
            <consortium name="The Broad Institute Genome Sequencing Center for Infectious Disease"/>
            <person name="Wu L."/>
            <person name="Ma J."/>
        </authorList>
    </citation>
    <scope>NUCLEOTIDE SEQUENCE [LARGE SCALE GENOMIC DNA]</scope>
    <source>
        <strain evidence="2">CCUG 63246</strain>
    </source>
</reference>
<protein>
    <submittedName>
        <fullName evidence="1">Methyltransferase</fullName>
    </submittedName>
</protein>
<organism evidence="1 2">
    <name type="scientific">Hwangdonia seohaensis</name>
    <dbReference type="NCBI Taxonomy" id="1240727"/>
    <lineage>
        <taxon>Bacteria</taxon>
        <taxon>Pseudomonadati</taxon>
        <taxon>Bacteroidota</taxon>
        <taxon>Flavobacteriia</taxon>
        <taxon>Flavobacteriales</taxon>
        <taxon>Flavobacteriaceae</taxon>
        <taxon>Hwangdonia</taxon>
    </lineage>
</organism>
<dbReference type="SUPFAM" id="SSF53335">
    <property type="entry name" value="S-adenosyl-L-methionine-dependent methyltransferases"/>
    <property type="match status" value="1"/>
</dbReference>
<keyword evidence="1" id="KW-0489">Methyltransferase</keyword>
<dbReference type="RefSeq" id="WP_311939332.1">
    <property type="nucleotide sequence ID" value="NZ_JAVSCK010000003.1"/>
</dbReference>
<comment type="caution">
    <text evidence="1">The sequence shown here is derived from an EMBL/GenBank/DDBJ whole genome shotgun (WGS) entry which is preliminary data.</text>
</comment>
<gene>
    <name evidence="1" type="ORF">ACFQ2E_09660</name>
</gene>
<keyword evidence="1" id="KW-0808">Transferase</keyword>
<proteinExistence type="predicted"/>
<dbReference type="Gene3D" id="3.40.50.150">
    <property type="entry name" value="Vaccinia Virus protein VP39"/>
    <property type="match status" value="1"/>
</dbReference>
<evidence type="ECO:0000313" key="1">
    <source>
        <dbReference type="EMBL" id="MFD1162683.1"/>
    </source>
</evidence>
<sequence length="174" mass="20674">MYEKSYPNKRFKHTIEFLKKHVSTTESILDLGVVNPFTKIMQDHGYKVENTKGEDLDFDTSTITNSEAEVVTAFEIFEHLLSPFTVLKSIKADKLVASVPLKLWFSSAYRSKTDMLDRHYHEFEDWQFDWLLEKAGWKIIDTQKWTNPTKKIGIRPILRWFTPRYYIVYAERVK</sequence>
<name>A0ABW3RC65_9FLAO</name>
<dbReference type="Proteomes" id="UP001597163">
    <property type="component" value="Unassembled WGS sequence"/>
</dbReference>
<evidence type="ECO:0000313" key="2">
    <source>
        <dbReference type="Proteomes" id="UP001597163"/>
    </source>
</evidence>
<dbReference type="GO" id="GO:0008168">
    <property type="term" value="F:methyltransferase activity"/>
    <property type="evidence" value="ECO:0007669"/>
    <property type="project" value="UniProtKB-KW"/>
</dbReference>
<dbReference type="GO" id="GO:0032259">
    <property type="term" value="P:methylation"/>
    <property type="evidence" value="ECO:0007669"/>
    <property type="project" value="UniProtKB-KW"/>
</dbReference>